<gene>
    <name evidence="2" type="ORF">GCM10012287_29600</name>
</gene>
<organism evidence="2 3">
    <name type="scientific">Streptomyces daqingensis</name>
    <dbReference type="NCBI Taxonomy" id="1472640"/>
    <lineage>
        <taxon>Bacteria</taxon>
        <taxon>Bacillati</taxon>
        <taxon>Actinomycetota</taxon>
        <taxon>Actinomycetes</taxon>
        <taxon>Kitasatosporales</taxon>
        <taxon>Streptomycetaceae</taxon>
        <taxon>Streptomyces</taxon>
    </lineage>
</organism>
<proteinExistence type="predicted"/>
<keyword evidence="3" id="KW-1185">Reference proteome</keyword>
<dbReference type="EMBL" id="BMMP01000009">
    <property type="protein sequence ID" value="GGO50271.1"/>
    <property type="molecule type" value="Genomic_DNA"/>
</dbReference>
<accession>A0ABQ2MEU1</accession>
<protein>
    <submittedName>
        <fullName evidence="2">Uncharacterized protein</fullName>
    </submittedName>
</protein>
<dbReference type="Proteomes" id="UP000631535">
    <property type="component" value="Unassembled WGS sequence"/>
</dbReference>
<name>A0ABQ2MEU1_9ACTN</name>
<evidence type="ECO:0000313" key="2">
    <source>
        <dbReference type="EMBL" id="GGO50271.1"/>
    </source>
</evidence>
<sequence length="103" mass="10768">MTRARVSGETRSGLFSAFDTVPMDTPARRATSLMLTMKVPPPPTAATGVFPPLSPRTILPRREIRFTPVGDAYHGGRDGPPSTALPADGASGADRPLSPSGQP</sequence>
<evidence type="ECO:0000256" key="1">
    <source>
        <dbReference type="SAM" id="MobiDB-lite"/>
    </source>
</evidence>
<comment type="caution">
    <text evidence="2">The sequence shown here is derived from an EMBL/GenBank/DDBJ whole genome shotgun (WGS) entry which is preliminary data.</text>
</comment>
<reference evidence="3" key="1">
    <citation type="journal article" date="2019" name="Int. J. Syst. Evol. Microbiol.">
        <title>The Global Catalogue of Microorganisms (GCM) 10K type strain sequencing project: providing services to taxonomists for standard genome sequencing and annotation.</title>
        <authorList>
            <consortium name="The Broad Institute Genomics Platform"/>
            <consortium name="The Broad Institute Genome Sequencing Center for Infectious Disease"/>
            <person name="Wu L."/>
            <person name="Ma J."/>
        </authorList>
    </citation>
    <scope>NUCLEOTIDE SEQUENCE [LARGE SCALE GENOMIC DNA]</scope>
    <source>
        <strain evidence="3">CGMCC 4.7178</strain>
    </source>
</reference>
<evidence type="ECO:0000313" key="3">
    <source>
        <dbReference type="Proteomes" id="UP000631535"/>
    </source>
</evidence>
<feature type="region of interest" description="Disordered" evidence="1">
    <location>
        <begin position="67"/>
        <end position="103"/>
    </location>
</feature>